<evidence type="ECO:0000313" key="5">
    <source>
        <dbReference type="EnsemblMetazoa" id="PPA37442.1"/>
    </source>
</evidence>
<evidence type="ECO:0000256" key="3">
    <source>
        <dbReference type="ARBA" id="ARBA00022989"/>
    </source>
</evidence>
<keyword evidence="4" id="KW-0472">Membrane</keyword>
<dbReference type="AlphaFoldDB" id="A0A2A6BSY5"/>
<sequence>MDKHIKLQLELADYLATSPIMHGIAIFRLIIGVLGLCGLSILMRYRSKFLAHSSLVILLSQHCFWSFIQSLANTIENFILAYQFASYTYAKYFVHRINCNFRTPAAFLAHNNGTTCIIRTGWMLFSFYGTVLIFDLISKSLSGGVSTMFVITIERAVASRHFRSYERSSSRLGFGLTFVELGIVMGLSYLVVYFYDFDLEYARCSVVTEKGQRFHMIQGTGLIVIQFYSTVTFFRLLTLNRRKLRAGYYSLTERYQLSENVKTLEFSHISLNLLIVCLFMLFRALPLTVIQLALAEESLGFLHLHSVIVPAIIYRMHRSNSDSRNRILRTNYADDGFMERHLEVKWHLCIFTSHASEYCLIRAGLCISIYNHFSYSLPMFNNTLRDAVFYSESTYLRIMIIVRICIASIGLLLLAVLHFNRQKFIAHQSLKILLGCHFFWTCMMCITTIVDHASMMYLLIYMESPADLVSSDRSCMYRNYPKCLAIYGTICSMFMTSFERNTASNSLKTYEHSTKGYGYRLAVIHMILTLLFTEAQARTYGHDNGETAYCIIQSPKGRIHNPVSGIILIAQEAWTIAVFRRLLRKNESRLKTKSAFTLTERLDSAKNREEMETNKAIGEALNSVYTSVIQAAW</sequence>
<gene>
    <name evidence="5" type="primary">WBGene00275811</name>
</gene>
<proteinExistence type="predicted"/>
<organism evidence="5 6">
    <name type="scientific">Pristionchus pacificus</name>
    <name type="common">Parasitic nematode worm</name>
    <dbReference type="NCBI Taxonomy" id="54126"/>
    <lineage>
        <taxon>Eukaryota</taxon>
        <taxon>Metazoa</taxon>
        <taxon>Ecdysozoa</taxon>
        <taxon>Nematoda</taxon>
        <taxon>Chromadorea</taxon>
        <taxon>Rhabditida</taxon>
        <taxon>Rhabditina</taxon>
        <taxon>Diplogasteromorpha</taxon>
        <taxon>Diplogasteroidea</taxon>
        <taxon>Neodiplogasteridae</taxon>
        <taxon>Pristionchus</taxon>
    </lineage>
</organism>
<dbReference type="GO" id="GO:0016020">
    <property type="term" value="C:membrane"/>
    <property type="evidence" value="ECO:0007669"/>
    <property type="project" value="UniProtKB-SubCell"/>
</dbReference>
<name>A0A2A6BSY5_PRIPA</name>
<protein>
    <submittedName>
        <fullName evidence="5">G protein-coupled receptor</fullName>
    </submittedName>
</protein>
<reference evidence="6" key="1">
    <citation type="journal article" date="2008" name="Nat. Genet.">
        <title>The Pristionchus pacificus genome provides a unique perspective on nematode lifestyle and parasitism.</title>
        <authorList>
            <person name="Dieterich C."/>
            <person name="Clifton S.W."/>
            <person name="Schuster L.N."/>
            <person name="Chinwalla A."/>
            <person name="Delehaunty K."/>
            <person name="Dinkelacker I."/>
            <person name="Fulton L."/>
            <person name="Fulton R."/>
            <person name="Godfrey J."/>
            <person name="Minx P."/>
            <person name="Mitreva M."/>
            <person name="Roeseler W."/>
            <person name="Tian H."/>
            <person name="Witte H."/>
            <person name="Yang S.P."/>
            <person name="Wilson R.K."/>
            <person name="Sommer R.J."/>
        </authorList>
    </citation>
    <scope>NUCLEOTIDE SEQUENCE [LARGE SCALE GENOMIC DNA]</scope>
    <source>
        <strain evidence="6">PS312</strain>
    </source>
</reference>
<evidence type="ECO:0000256" key="4">
    <source>
        <dbReference type="ARBA" id="ARBA00023136"/>
    </source>
</evidence>
<keyword evidence="2" id="KW-0812">Transmembrane</keyword>
<dbReference type="Proteomes" id="UP000005239">
    <property type="component" value="Unassembled WGS sequence"/>
</dbReference>
<accession>A0A8R1YVR0</accession>
<dbReference type="PANTHER" id="PTHR46561:SF11">
    <property type="entry name" value="SERPENTINE RECEPTOR CLASS ALPHA_BETA-14"/>
    <property type="match status" value="1"/>
</dbReference>
<keyword evidence="3" id="KW-1133">Transmembrane helix</keyword>
<evidence type="ECO:0000313" key="6">
    <source>
        <dbReference type="Proteomes" id="UP000005239"/>
    </source>
</evidence>
<dbReference type="EnsemblMetazoa" id="PPA37442.1">
    <property type="protein sequence ID" value="PPA37442.1"/>
    <property type="gene ID" value="WBGene00275811"/>
</dbReference>
<comment type="subcellular location">
    <subcellularLocation>
        <location evidence="1">Membrane</location>
        <topology evidence="1">Multi-pass membrane protein</topology>
    </subcellularLocation>
</comment>
<dbReference type="InterPro" id="IPR053286">
    <property type="entry name" value="Nematode_rcpt-like_srab"/>
</dbReference>
<dbReference type="InterPro" id="IPR019408">
    <property type="entry name" value="7TM_GPCR_serpentine_rcpt_Srab"/>
</dbReference>
<keyword evidence="6" id="KW-1185">Reference proteome</keyword>
<evidence type="ECO:0000256" key="1">
    <source>
        <dbReference type="ARBA" id="ARBA00004141"/>
    </source>
</evidence>
<dbReference type="Pfam" id="PF10292">
    <property type="entry name" value="7TM_GPCR_Srab"/>
    <property type="match status" value="2"/>
</dbReference>
<evidence type="ECO:0000256" key="2">
    <source>
        <dbReference type="ARBA" id="ARBA00022692"/>
    </source>
</evidence>
<reference evidence="5" key="2">
    <citation type="submission" date="2022-06" db="UniProtKB">
        <authorList>
            <consortium name="EnsemblMetazoa"/>
        </authorList>
    </citation>
    <scope>IDENTIFICATION</scope>
    <source>
        <strain evidence="5">PS312</strain>
    </source>
</reference>
<dbReference type="PANTHER" id="PTHR46561">
    <property type="entry name" value="SERPENTINE RECEPTOR, CLASS AB (CLASS A-LIKE)-RELATED"/>
    <property type="match status" value="1"/>
</dbReference>
<accession>A0A2A6BSY5</accession>